<dbReference type="Pfam" id="PF01593">
    <property type="entry name" value="Amino_oxidase"/>
    <property type="match status" value="2"/>
</dbReference>
<comment type="similarity">
    <text evidence="3 9">Belongs to the flavin monoamine oxidase family.</text>
</comment>
<dbReference type="InterPro" id="IPR036188">
    <property type="entry name" value="FAD/NAD-bd_sf"/>
</dbReference>
<comment type="catalytic activity">
    <reaction evidence="6">
        <text>a secondary aliphatic amine + O2 + H2O = a primary amine + an aldehyde + H2O2</text>
        <dbReference type="Rhea" id="RHEA:26414"/>
        <dbReference type="ChEBI" id="CHEBI:15377"/>
        <dbReference type="ChEBI" id="CHEBI:15379"/>
        <dbReference type="ChEBI" id="CHEBI:16240"/>
        <dbReference type="ChEBI" id="CHEBI:17478"/>
        <dbReference type="ChEBI" id="CHEBI:58855"/>
        <dbReference type="ChEBI" id="CHEBI:65296"/>
        <dbReference type="EC" id="1.4.3.4"/>
    </reaction>
</comment>
<keyword evidence="9" id="KW-0285">Flavoprotein</keyword>
<dbReference type="RefSeq" id="XP_035827084.1">
    <property type="nucleotide sequence ID" value="XM_035971191.1"/>
</dbReference>
<comment type="catalytic activity">
    <reaction evidence="8">
        <text>N-acetylputrescine + O2 + H2O = 4-acetamidobutanal + H2O2 + NH4(+)</text>
        <dbReference type="Rhea" id="RHEA:70283"/>
        <dbReference type="ChEBI" id="CHEBI:7386"/>
        <dbReference type="ChEBI" id="CHEBI:15377"/>
        <dbReference type="ChEBI" id="CHEBI:15379"/>
        <dbReference type="ChEBI" id="CHEBI:16240"/>
        <dbReference type="ChEBI" id="CHEBI:28938"/>
        <dbReference type="ChEBI" id="CHEBI:58263"/>
    </reaction>
    <physiologicalReaction direction="left-to-right" evidence="8">
        <dbReference type="Rhea" id="RHEA:70284"/>
    </physiologicalReaction>
</comment>
<evidence type="ECO:0000256" key="7">
    <source>
        <dbReference type="ARBA" id="ARBA00049354"/>
    </source>
</evidence>
<evidence type="ECO:0000259" key="11">
    <source>
        <dbReference type="Pfam" id="PF01593"/>
    </source>
</evidence>
<feature type="domain" description="Amine oxidase" evidence="11">
    <location>
        <begin position="32"/>
        <end position="149"/>
    </location>
</feature>
<dbReference type="InterPro" id="IPR001613">
    <property type="entry name" value="Flavin_amine_oxidase"/>
</dbReference>
<evidence type="ECO:0000256" key="2">
    <source>
        <dbReference type="ARBA" id="ARBA00004362"/>
    </source>
</evidence>
<evidence type="ECO:0000256" key="8">
    <source>
        <dbReference type="ARBA" id="ARBA00049430"/>
    </source>
</evidence>
<dbReference type="GeneID" id="106012502"/>
<comment type="cofactor">
    <cofactor evidence="1 9">
        <name>FAD</name>
        <dbReference type="ChEBI" id="CHEBI:57692"/>
    </cofactor>
</comment>
<organism evidence="12 13">
    <name type="scientific">Aplysia californica</name>
    <name type="common">California sea hare</name>
    <dbReference type="NCBI Taxonomy" id="6500"/>
    <lineage>
        <taxon>Eukaryota</taxon>
        <taxon>Metazoa</taxon>
        <taxon>Spiralia</taxon>
        <taxon>Lophotrochozoa</taxon>
        <taxon>Mollusca</taxon>
        <taxon>Gastropoda</taxon>
        <taxon>Heterobranchia</taxon>
        <taxon>Euthyneura</taxon>
        <taxon>Tectipleura</taxon>
        <taxon>Aplysiida</taxon>
        <taxon>Aplysioidea</taxon>
        <taxon>Aplysiidae</taxon>
        <taxon>Aplysia</taxon>
    </lineage>
</organism>
<comment type="function">
    <text evidence="5">Catalyzes the oxidative deamination of primary and some secondary amines such as neurotransmitters, and exogenous amines including the tertiary amine, neurotoxin 1-methyl-4-phenyl-1,2,3,6-tetrahydropyridine (MPTP), with concomitant reduction of oxygen to hydrogen peroxide and participates in the metabolism of neuroactive and vasoactive amines in the central nervous system and peripheral tissues. Preferentially degrades benzylamine and phenylethylamine.</text>
</comment>
<accession>A0ABM1VXE1</accession>
<dbReference type="PANTHER" id="PTHR43563">
    <property type="entry name" value="AMINE OXIDASE"/>
    <property type="match status" value="1"/>
</dbReference>
<evidence type="ECO:0000313" key="12">
    <source>
        <dbReference type="Proteomes" id="UP000694888"/>
    </source>
</evidence>
<dbReference type="InterPro" id="IPR050703">
    <property type="entry name" value="Flavin_MAO"/>
</dbReference>
<dbReference type="PANTHER" id="PTHR43563:SF1">
    <property type="entry name" value="AMINE OXIDASE [FLAVIN-CONTAINING] B"/>
    <property type="match status" value="1"/>
</dbReference>
<dbReference type="SUPFAM" id="SSF51905">
    <property type="entry name" value="FAD/NAD(P)-binding domain"/>
    <property type="match status" value="1"/>
</dbReference>
<comment type="subcellular location">
    <subcellularLocation>
        <location evidence="2">Mitochondrion outer membrane</location>
        <topology evidence="2">Single-pass type IV membrane protein</topology>
        <orientation evidence="2">Cytoplasmic side</orientation>
    </subcellularLocation>
</comment>
<keyword evidence="12" id="KW-1185">Reference proteome</keyword>
<dbReference type="Gene3D" id="3.50.50.60">
    <property type="entry name" value="FAD/NAD(P)-binding domain"/>
    <property type="match status" value="2"/>
</dbReference>
<evidence type="ECO:0000256" key="5">
    <source>
        <dbReference type="ARBA" id="ARBA00045409"/>
    </source>
</evidence>
<feature type="region of interest" description="Disordered" evidence="10">
    <location>
        <begin position="194"/>
        <end position="214"/>
    </location>
</feature>
<feature type="domain" description="Amine oxidase" evidence="11">
    <location>
        <begin position="152"/>
        <end position="188"/>
    </location>
</feature>
<feature type="compositionally biased region" description="Acidic residues" evidence="10">
    <location>
        <begin position="198"/>
        <end position="209"/>
    </location>
</feature>
<comment type="catalytic activity">
    <reaction evidence="7">
        <text>benzylamine + O2 + H2O = benzaldehyde + H2O2 + NH4(+)</text>
        <dbReference type="Rhea" id="RHEA:59424"/>
        <dbReference type="ChEBI" id="CHEBI:15377"/>
        <dbReference type="ChEBI" id="CHEBI:15379"/>
        <dbReference type="ChEBI" id="CHEBI:16240"/>
        <dbReference type="ChEBI" id="CHEBI:17169"/>
        <dbReference type="ChEBI" id="CHEBI:28938"/>
        <dbReference type="ChEBI" id="CHEBI:225238"/>
    </reaction>
    <physiologicalReaction direction="left-to-right" evidence="7">
        <dbReference type="Rhea" id="RHEA:59425"/>
    </physiologicalReaction>
</comment>
<sequence>MADSVRLNNAMAPHEVSLLYILWHMKTVGGVHIINATQDGAQERKMVGGTQQLSQRLAEHVGLENVLLEKPVTEIDQTGDEIKVKVDSGAIYTCGHVILSTPLSIQAQVRMKPPLPPARNQLIQRVPMGCVMKAFVYYKTAFWKEKGQHVFRRPIGRVFFAGTEVATQWAGYMEGAIQSGERAANQVLQAVGLSSKEDVDENEEDEMSEEDMRSKRIQPSFLEKHAPTVPSFLGMVSLAGLALAFCSRL</sequence>
<dbReference type="Proteomes" id="UP000694888">
    <property type="component" value="Unplaced"/>
</dbReference>
<evidence type="ECO:0000256" key="1">
    <source>
        <dbReference type="ARBA" id="ARBA00001974"/>
    </source>
</evidence>
<dbReference type="PRINTS" id="PR00757">
    <property type="entry name" value="AMINEOXDASEF"/>
</dbReference>
<evidence type="ECO:0000256" key="9">
    <source>
        <dbReference type="RuleBase" id="RU362067"/>
    </source>
</evidence>
<gene>
    <name evidence="13" type="primary">LOC106012502</name>
</gene>
<dbReference type="EC" id="1.4.3.-" evidence="9"/>
<proteinExistence type="inferred from homology"/>
<evidence type="ECO:0000256" key="6">
    <source>
        <dbReference type="ARBA" id="ARBA00048448"/>
    </source>
</evidence>
<evidence type="ECO:0000256" key="10">
    <source>
        <dbReference type="SAM" id="MobiDB-lite"/>
    </source>
</evidence>
<keyword evidence="9" id="KW-0274">FAD</keyword>
<evidence type="ECO:0000313" key="13">
    <source>
        <dbReference type="RefSeq" id="XP_035827084.1"/>
    </source>
</evidence>
<dbReference type="InterPro" id="IPR002937">
    <property type="entry name" value="Amino_oxidase"/>
</dbReference>
<keyword evidence="4 9" id="KW-0560">Oxidoreductase</keyword>
<protein>
    <recommendedName>
        <fullName evidence="9">Amine oxidase</fullName>
        <ecNumber evidence="9">1.4.3.-</ecNumber>
    </recommendedName>
</protein>
<evidence type="ECO:0000256" key="4">
    <source>
        <dbReference type="ARBA" id="ARBA00023002"/>
    </source>
</evidence>
<name>A0ABM1VXE1_APLCA</name>
<reference evidence="13" key="1">
    <citation type="submission" date="2025-08" db="UniProtKB">
        <authorList>
            <consortium name="RefSeq"/>
        </authorList>
    </citation>
    <scope>IDENTIFICATION</scope>
</reference>
<evidence type="ECO:0000256" key="3">
    <source>
        <dbReference type="ARBA" id="ARBA00005995"/>
    </source>
</evidence>